<evidence type="ECO:0000256" key="3">
    <source>
        <dbReference type="ARBA" id="ARBA00022679"/>
    </source>
</evidence>
<keyword evidence="14" id="KW-1185">Reference proteome</keyword>
<feature type="chain" id="PRO_5032352035" description="Trichome birefringence-like N-terminal domain-containing protein" evidence="10">
    <location>
        <begin position="20"/>
        <end position="363"/>
    </location>
</feature>
<dbReference type="AlphaFoldDB" id="A0A835BGS1"/>
<comment type="subcellular location">
    <subcellularLocation>
        <location evidence="1">Golgi apparatus membrane</location>
        <topology evidence="1">Single-pass type II membrane protein</topology>
    </subcellularLocation>
</comment>
<dbReference type="EMBL" id="JACEFO010001880">
    <property type="protein sequence ID" value="KAF8696897.1"/>
    <property type="molecule type" value="Genomic_DNA"/>
</dbReference>
<dbReference type="PANTHER" id="PTHR32285:SF38">
    <property type="entry name" value="OS01G0614300 PROTEIN"/>
    <property type="match status" value="1"/>
</dbReference>
<dbReference type="InterPro" id="IPR025846">
    <property type="entry name" value="TBL_N"/>
</dbReference>
<keyword evidence="7" id="KW-0333">Golgi apparatus</keyword>
<comment type="caution">
    <text evidence="13">The sequence shown here is derived from an EMBL/GenBank/DDBJ whole genome shotgun (WGS) entry which is preliminary data.</text>
</comment>
<reference evidence="13" key="1">
    <citation type="submission" date="2020-07" db="EMBL/GenBank/DDBJ databases">
        <title>Genome sequence and genetic diversity analysis of an under-domesticated orphan crop, white fonio (Digitaria exilis).</title>
        <authorList>
            <person name="Bennetzen J.L."/>
            <person name="Chen S."/>
            <person name="Ma X."/>
            <person name="Wang X."/>
            <person name="Yssel A.E.J."/>
            <person name="Chaluvadi S.R."/>
            <person name="Johnson M."/>
            <person name="Gangashetty P."/>
            <person name="Hamidou F."/>
            <person name="Sanogo M.D."/>
            <person name="Zwaenepoel A."/>
            <person name="Wallace J."/>
            <person name="Van De Peer Y."/>
            <person name="Van Deynze A."/>
        </authorList>
    </citation>
    <scope>NUCLEOTIDE SEQUENCE</scope>
    <source>
        <tissue evidence="13">Leaves</tissue>
    </source>
</reference>
<evidence type="ECO:0000259" key="11">
    <source>
        <dbReference type="Pfam" id="PF13839"/>
    </source>
</evidence>
<feature type="region of interest" description="Disordered" evidence="9">
    <location>
        <begin position="52"/>
        <end position="98"/>
    </location>
</feature>
<keyword evidence="10" id="KW-0732">Signal</keyword>
<evidence type="ECO:0008006" key="15">
    <source>
        <dbReference type="Google" id="ProtNLM"/>
    </source>
</evidence>
<evidence type="ECO:0000313" key="14">
    <source>
        <dbReference type="Proteomes" id="UP000636709"/>
    </source>
</evidence>
<accession>A0A835BGS1</accession>
<dbReference type="OrthoDB" id="737117at2759"/>
<dbReference type="GO" id="GO:1990538">
    <property type="term" value="F:xylan O-acetyltransferase activity"/>
    <property type="evidence" value="ECO:0007669"/>
    <property type="project" value="UniProtKB-ARBA"/>
</dbReference>
<dbReference type="InterPro" id="IPR029962">
    <property type="entry name" value="TBL"/>
</dbReference>
<feature type="domain" description="Trichome birefringence-like C-terminal" evidence="11">
    <location>
        <begin position="160"/>
        <end position="322"/>
    </location>
</feature>
<evidence type="ECO:0000256" key="8">
    <source>
        <dbReference type="ARBA" id="ARBA00023136"/>
    </source>
</evidence>
<dbReference type="InterPro" id="IPR026057">
    <property type="entry name" value="TBL_C"/>
</dbReference>
<evidence type="ECO:0000256" key="1">
    <source>
        <dbReference type="ARBA" id="ARBA00004323"/>
    </source>
</evidence>
<keyword evidence="4" id="KW-0812">Transmembrane</keyword>
<feature type="signal peptide" evidence="10">
    <location>
        <begin position="1"/>
        <end position="19"/>
    </location>
</feature>
<keyword evidence="3" id="KW-0808">Transferase</keyword>
<organism evidence="13 14">
    <name type="scientific">Digitaria exilis</name>
    <dbReference type="NCBI Taxonomy" id="1010633"/>
    <lineage>
        <taxon>Eukaryota</taxon>
        <taxon>Viridiplantae</taxon>
        <taxon>Streptophyta</taxon>
        <taxon>Embryophyta</taxon>
        <taxon>Tracheophyta</taxon>
        <taxon>Spermatophyta</taxon>
        <taxon>Magnoliopsida</taxon>
        <taxon>Liliopsida</taxon>
        <taxon>Poales</taxon>
        <taxon>Poaceae</taxon>
        <taxon>PACMAD clade</taxon>
        <taxon>Panicoideae</taxon>
        <taxon>Panicodae</taxon>
        <taxon>Paniceae</taxon>
        <taxon>Anthephorinae</taxon>
        <taxon>Digitaria</taxon>
    </lineage>
</organism>
<dbReference type="Pfam" id="PF13839">
    <property type="entry name" value="PC-Esterase"/>
    <property type="match status" value="1"/>
</dbReference>
<evidence type="ECO:0000256" key="10">
    <source>
        <dbReference type="SAM" id="SignalP"/>
    </source>
</evidence>
<dbReference type="PANTHER" id="PTHR32285">
    <property type="entry name" value="PROTEIN TRICHOME BIREFRINGENCE-LIKE 9-RELATED"/>
    <property type="match status" value="1"/>
</dbReference>
<evidence type="ECO:0000313" key="13">
    <source>
        <dbReference type="EMBL" id="KAF8696897.1"/>
    </source>
</evidence>
<feature type="compositionally biased region" description="Low complexity" evidence="9">
    <location>
        <begin position="52"/>
        <end position="64"/>
    </location>
</feature>
<proteinExistence type="inferred from homology"/>
<dbReference type="GO" id="GO:0000139">
    <property type="term" value="C:Golgi membrane"/>
    <property type="evidence" value="ECO:0007669"/>
    <property type="project" value="UniProtKB-SubCell"/>
</dbReference>
<evidence type="ECO:0000256" key="5">
    <source>
        <dbReference type="ARBA" id="ARBA00022968"/>
    </source>
</evidence>
<comment type="similarity">
    <text evidence="2">Belongs to the PC-esterase family. TBL subfamily.</text>
</comment>
<keyword evidence="6" id="KW-1133">Transmembrane helix</keyword>
<evidence type="ECO:0000256" key="4">
    <source>
        <dbReference type="ARBA" id="ARBA00022692"/>
    </source>
</evidence>
<keyword evidence="8" id="KW-0472">Membrane</keyword>
<dbReference type="Pfam" id="PF14416">
    <property type="entry name" value="PMR5N"/>
    <property type="match status" value="1"/>
</dbReference>
<gene>
    <name evidence="13" type="ORF">HU200_036539</name>
</gene>
<dbReference type="Proteomes" id="UP000636709">
    <property type="component" value="Unassembled WGS sequence"/>
</dbReference>
<evidence type="ECO:0000256" key="2">
    <source>
        <dbReference type="ARBA" id="ARBA00007727"/>
    </source>
</evidence>
<evidence type="ECO:0000256" key="9">
    <source>
        <dbReference type="SAM" id="MobiDB-lite"/>
    </source>
</evidence>
<sequence length="363" mass="40158">MCSLASVFLLSTCITLIAAGHRPFQPRTPATTWDHFSKVLKAVPAAAPAPVHRSHSACSSSSSSPGGFDWNDHQEEADEEDAGAPAPAPAAAEDDDDECDVFDGEWVEDPVGYPLYDAAECPFLGDQVACHRNGRPDSGYERWRWQPSGCGGRTSRVLGGAEALEACRDRRVVFVGDSLNRNMWESLACILYAAVPDRSRTRIVDVAGFKYRIFQATDYNCSVEFMWSPFLVNLETKDDGTKVLKLDQLSAMLQRALGANVLVFNTGHWWDNFERDGKKVEMAGGEAFNRALRTWARWVDSNIDPSRTRVFFRSVSPEHKRVDVVEEDSHTLTAATGACQGYTWNVLLLDSLLKPPSDVHLLG</sequence>
<protein>
    <recommendedName>
        <fullName evidence="15">Trichome birefringence-like N-terminal domain-containing protein</fullName>
    </recommendedName>
</protein>
<evidence type="ECO:0000259" key="12">
    <source>
        <dbReference type="Pfam" id="PF14416"/>
    </source>
</evidence>
<keyword evidence="5" id="KW-0735">Signal-anchor</keyword>
<evidence type="ECO:0000256" key="6">
    <source>
        <dbReference type="ARBA" id="ARBA00022989"/>
    </source>
</evidence>
<feature type="domain" description="Trichome birefringence-like N-terminal" evidence="12">
    <location>
        <begin position="98"/>
        <end position="150"/>
    </location>
</feature>
<name>A0A835BGS1_9POAL</name>
<evidence type="ECO:0000256" key="7">
    <source>
        <dbReference type="ARBA" id="ARBA00023034"/>
    </source>
</evidence>